<dbReference type="Gene3D" id="1.10.287.470">
    <property type="entry name" value="Helix hairpin bin"/>
    <property type="match status" value="1"/>
</dbReference>
<feature type="transmembrane region" description="Helical" evidence="4">
    <location>
        <begin position="12"/>
        <end position="36"/>
    </location>
</feature>
<accession>A0A225DAJ4</accession>
<feature type="domain" description="Multidrug resistance protein MdtA-like barrel-sandwich hybrid" evidence="5">
    <location>
        <begin position="53"/>
        <end position="308"/>
    </location>
</feature>
<evidence type="ECO:0000259" key="5">
    <source>
        <dbReference type="Pfam" id="PF25917"/>
    </source>
</evidence>
<dbReference type="Pfam" id="PF25917">
    <property type="entry name" value="BSH_RND"/>
    <property type="match status" value="1"/>
</dbReference>
<gene>
    <name evidence="7" type="ORF">FRUB_09247</name>
</gene>
<feature type="domain" description="p-hydroxybenzoic acid efflux pump subunit AaeA-like beta-barrel" evidence="6">
    <location>
        <begin position="325"/>
        <end position="415"/>
    </location>
</feature>
<keyword evidence="4" id="KW-1133">Transmembrane helix</keyword>
<protein>
    <submittedName>
        <fullName evidence="7">Multidrug resistance protein [function not yet clear]</fullName>
    </submittedName>
</protein>
<dbReference type="InterPro" id="IPR058634">
    <property type="entry name" value="AaeA-lik-b-barrel"/>
</dbReference>
<dbReference type="Gene3D" id="2.40.50.100">
    <property type="match status" value="1"/>
</dbReference>
<comment type="subcellular location">
    <subcellularLocation>
        <location evidence="1">Cell envelope</location>
    </subcellularLocation>
</comment>
<evidence type="ECO:0000313" key="8">
    <source>
        <dbReference type="Proteomes" id="UP000214646"/>
    </source>
</evidence>
<evidence type="ECO:0000256" key="1">
    <source>
        <dbReference type="ARBA" id="ARBA00004196"/>
    </source>
</evidence>
<evidence type="ECO:0000256" key="3">
    <source>
        <dbReference type="SAM" id="Coils"/>
    </source>
</evidence>
<dbReference type="PANTHER" id="PTHR32347">
    <property type="entry name" value="EFFLUX SYSTEM COMPONENT YKNX-RELATED"/>
    <property type="match status" value="1"/>
</dbReference>
<name>A0A225DAJ4_9BACT</name>
<organism evidence="7 8">
    <name type="scientific">Fimbriiglobus ruber</name>
    <dbReference type="NCBI Taxonomy" id="1908690"/>
    <lineage>
        <taxon>Bacteria</taxon>
        <taxon>Pseudomonadati</taxon>
        <taxon>Planctomycetota</taxon>
        <taxon>Planctomycetia</taxon>
        <taxon>Gemmatales</taxon>
        <taxon>Gemmataceae</taxon>
        <taxon>Fimbriiglobus</taxon>
    </lineage>
</organism>
<proteinExistence type="predicted"/>
<dbReference type="Gene3D" id="2.40.30.170">
    <property type="match status" value="1"/>
</dbReference>
<dbReference type="InterPro" id="IPR050465">
    <property type="entry name" value="UPF0194_transport"/>
</dbReference>
<feature type="coiled-coil region" evidence="3">
    <location>
        <begin position="158"/>
        <end position="185"/>
    </location>
</feature>
<evidence type="ECO:0000259" key="6">
    <source>
        <dbReference type="Pfam" id="PF25963"/>
    </source>
</evidence>
<evidence type="ECO:0000256" key="2">
    <source>
        <dbReference type="ARBA" id="ARBA00023054"/>
    </source>
</evidence>
<dbReference type="Proteomes" id="UP000214646">
    <property type="component" value="Unassembled WGS sequence"/>
</dbReference>
<keyword evidence="2 3" id="KW-0175">Coiled coil</keyword>
<comment type="caution">
    <text evidence="7">The sequence shown here is derived from an EMBL/GenBank/DDBJ whole genome shotgun (WGS) entry which is preliminary data.</text>
</comment>
<keyword evidence="4" id="KW-0812">Transmembrane</keyword>
<dbReference type="InterPro" id="IPR058625">
    <property type="entry name" value="MdtA-like_BSH"/>
</dbReference>
<dbReference type="EMBL" id="NIDE01000017">
    <property type="protein sequence ID" value="OWK36684.1"/>
    <property type="molecule type" value="Genomic_DNA"/>
</dbReference>
<dbReference type="Pfam" id="PF25963">
    <property type="entry name" value="Beta-barrel_AAEA"/>
    <property type="match status" value="1"/>
</dbReference>
<keyword evidence="8" id="KW-1185">Reference proteome</keyword>
<dbReference type="AlphaFoldDB" id="A0A225DAJ4"/>
<dbReference type="GO" id="GO:0030313">
    <property type="term" value="C:cell envelope"/>
    <property type="evidence" value="ECO:0007669"/>
    <property type="project" value="UniProtKB-SubCell"/>
</dbReference>
<keyword evidence="4" id="KW-0472">Membrane</keyword>
<dbReference type="PANTHER" id="PTHR32347:SF23">
    <property type="entry name" value="BLL5650 PROTEIN"/>
    <property type="match status" value="1"/>
</dbReference>
<dbReference type="SUPFAM" id="SSF111369">
    <property type="entry name" value="HlyD-like secretion proteins"/>
    <property type="match status" value="2"/>
</dbReference>
<evidence type="ECO:0000256" key="4">
    <source>
        <dbReference type="SAM" id="Phobius"/>
    </source>
</evidence>
<reference evidence="8" key="1">
    <citation type="submission" date="2017-06" db="EMBL/GenBank/DDBJ databases">
        <title>Genome analysis of Fimbriiglobus ruber SP5, the first member of the order Planctomycetales with confirmed chitinolytic capability.</title>
        <authorList>
            <person name="Ravin N.V."/>
            <person name="Rakitin A.L."/>
            <person name="Ivanova A.A."/>
            <person name="Beletsky A.V."/>
            <person name="Kulichevskaya I.S."/>
            <person name="Mardanov A.V."/>
            <person name="Dedysh S.N."/>
        </authorList>
    </citation>
    <scope>NUCLEOTIDE SEQUENCE [LARGE SCALE GENOMIC DNA]</scope>
    <source>
        <strain evidence="8">SP5</strain>
    </source>
</reference>
<sequence length="452" mass="49531">MPEPTGPAHRRWVRIVVWAAGLSAAAIGLAIPFSYWGYRFTHSMTNDGFVETRIVHLAPQTAGLLVRVLVEENDRVQAGQVLAEIDPTPRQRELDLARSKVTAATETLSFAKATLDRLEQEYPRRVAVAERDKDVAEALWKEAQTRLEVTRVRTDKAVKEAEAGVDAAKAVLLKAKEDNDRYQKLYAERSVPQIRAEEAARTYGTAKAEHTAVLARLDTARAELGQIRISEREVEAGRQTIDKSSETLGLAKLGSLQIEEAKIQVGIRAAEVEEAKRAADTALTQLQYCRVIAPFDGVVVKRYRSPGDNAPVGSPVVSIYNPKLIYVTANMEEDRLEGIAPGNRTILWIDRFDRRFTGKVVWVGESSGANFALVPRDVSTGEFTKVPQRIPVRIALDPDDRLPRVVPGLSVTVAISHEPGDATWAANEAAAMRALAAQGLSPVVPPAEGAKK</sequence>
<evidence type="ECO:0000313" key="7">
    <source>
        <dbReference type="EMBL" id="OWK36684.1"/>
    </source>
</evidence>